<dbReference type="InterPro" id="IPR036390">
    <property type="entry name" value="WH_DNA-bd_sf"/>
</dbReference>
<protein>
    <submittedName>
        <fullName evidence="6">Methyltransferase</fullName>
    </submittedName>
</protein>
<evidence type="ECO:0000256" key="3">
    <source>
        <dbReference type="ARBA" id="ARBA00022691"/>
    </source>
</evidence>
<keyword evidence="2" id="KW-0808">Transferase</keyword>
<name>A0ABT7IMZ3_9BURK</name>
<feature type="domain" description="BVU-1015-like N-terminal dimerisation-like" evidence="5">
    <location>
        <begin position="17"/>
        <end position="86"/>
    </location>
</feature>
<dbReference type="InterPro" id="IPR001077">
    <property type="entry name" value="COMT_C"/>
</dbReference>
<dbReference type="Pfam" id="PF21212">
    <property type="entry name" value="Dimerisation2-like_dom"/>
    <property type="match status" value="1"/>
</dbReference>
<dbReference type="SUPFAM" id="SSF53335">
    <property type="entry name" value="S-adenosyl-L-methionine-dependent methyltransferases"/>
    <property type="match status" value="1"/>
</dbReference>
<organism evidence="6 7">
    <name type="scientific">Mesosutterella faecium</name>
    <dbReference type="NCBI Taxonomy" id="2925194"/>
    <lineage>
        <taxon>Bacteria</taxon>
        <taxon>Pseudomonadati</taxon>
        <taxon>Pseudomonadota</taxon>
        <taxon>Betaproteobacteria</taxon>
        <taxon>Burkholderiales</taxon>
        <taxon>Sutterellaceae</taxon>
        <taxon>Mesosutterella</taxon>
    </lineage>
</organism>
<evidence type="ECO:0000259" key="5">
    <source>
        <dbReference type="Pfam" id="PF21212"/>
    </source>
</evidence>
<dbReference type="GO" id="GO:0032259">
    <property type="term" value="P:methylation"/>
    <property type="evidence" value="ECO:0007669"/>
    <property type="project" value="UniProtKB-KW"/>
</dbReference>
<evidence type="ECO:0000313" key="7">
    <source>
        <dbReference type="Proteomes" id="UP001165481"/>
    </source>
</evidence>
<dbReference type="InterPro" id="IPR016461">
    <property type="entry name" value="COMT-like"/>
</dbReference>
<evidence type="ECO:0000256" key="2">
    <source>
        <dbReference type="ARBA" id="ARBA00022679"/>
    </source>
</evidence>
<gene>
    <name evidence="6" type="ORF">MUN46_007390</name>
</gene>
<dbReference type="EMBL" id="JAKZJU020000001">
    <property type="protein sequence ID" value="MDL2059749.1"/>
    <property type="molecule type" value="Genomic_DNA"/>
</dbReference>
<dbReference type="Gene3D" id="1.20.58.1390">
    <property type="match status" value="1"/>
</dbReference>
<evidence type="ECO:0000256" key="1">
    <source>
        <dbReference type="ARBA" id="ARBA00022603"/>
    </source>
</evidence>
<dbReference type="InterPro" id="IPR036388">
    <property type="entry name" value="WH-like_DNA-bd_sf"/>
</dbReference>
<dbReference type="PANTHER" id="PTHR43712">
    <property type="entry name" value="PUTATIVE (AFU_ORTHOLOGUE AFUA_4G14580)-RELATED"/>
    <property type="match status" value="1"/>
</dbReference>
<dbReference type="InterPro" id="IPR029063">
    <property type="entry name" value="SAM-dependent_MTases_sf"/>
</dbReference>
<keyword evidence="1 6" id="KW-0489">Methyltransferase</keyword>
<dbReference type="Proteomes" id="UP001165481">
    <property type="component" value="Unassembled WGS sequence"/>
</dbReference>
<comment type="caution">
    <text evidence="6">The sequence shown here is derived from an EMBL/GenBank/DDBJ whole genome shotgun (WGS) entry which is preliminary data.</text>
</comment>
<dbReference type="Pfam" id="PF00891">
    <property type="entry name" value="Methyltransf_2"/>
    <property type="match status" value="1"/>
</dbReference>
<reference evidence="6" key="1">
    <citation type="submission" date="2023-03" db="EMBL/GenBank/DDBJ databases">
        <title>Mesosutterella sp. nov. isolated from porcine feces.</title>
        <authorList>
            <person name="Yu S."/>
        </authorList>
    </citation>
    <scope>NUCLEOTIDE SEQUENCE</scope>
    <source>
        <strain evidence="6">AGMB02718</strain>
    </source>
</reference>
<dbReference type="GO" id="GO:0008168">
    <property type="term" value="F:methyltransferase activity"/>
    <property type="evidence" value="ECO:0007669"/>
    <property type="project" value="UniProtKB-KW"/>
</dbReference>
<evidence type="ECO:0000313" key="6">
    <source>
        <dbReference type="EMBL" id="MDL2059749.1"/>
    </source>
</evidence>
<keyword evidence="3" id="KW-0949">S-adenosyl-L-methionine</keyword>
<keyword evidence="7" id="KW-1185">Reference proteome</keyword>
<dbReference type="RefSeq" id="WP_243377212.1">
    <property type="nucleotide sequence ID" value="NZ_JAKZJU020000001.1"/>
</dbReference>
<dbReference type="Gene3D" id="3.40.50.150">
    <property type="entry name" value="Vaccinia Virus protein VP39"/>
    <property type="match status" value="1"/>
</dbReference>
<accession>A0ABT7IMZ3</accession>
<dbReference type="Gene3D" id="1.10.10.10">
    <property type="entry name" value="Winged helix-like DNA-binding domain superfamily/Winged helix DNA-binding domain"/>
    <property type="match status" value="1"/>
</dbReference>
<dbReference type="PANTHER" id="PTHR43712:SF2">
    <property type="entry name" value="O-METHYLTRANSFERASE CICE"/>
    <property type="match status" value="1"/>
</dbReference>
<sequence length="358" mass="39406">MKPQRKGKSAFEAKVDAQRLACAPFEFQAAVSMRDLGLLEALDACGDKGAAEEDLRAAAGLSEYAARVLLEAARAAGLIEQEQGRWRLTKTGWYLQNDELTRANFDFAADVCYAGLSRLRDSLRSGRPEGLPALGLHSKTIYPGLGALPEPARSSWFRYDHFFSDAAFQDALPHVLERHPRLLYDVGGNTGRWSILCCRSDPQLRCVVIDLPQQCRMVRENAARAGLSGRIGTFEADLLADPALPGEADLWWMSQFLDCFSAEDACRILRGIARSMKKEARILVLEPLLDHQPFEAGRRCLAAYSLYFTAIANGTSRFYSQEELQAMASGAGLELESALQGLGLGHTLLTFRKTGGRS</sequence>
<dbReference type="InterPro" id="IPR049480">
    <property type="entry name" value="BVU_1015-like_N"/>
</dbReference>
<feature type="domain" description="O-methyltransferase C-terminal" evidence="4">
    <location>
        <begin position="181"/>
        <end position="333"/>
    </location>
</feature>
<proteinExistence type="predicted"/>
<evidence type="ECO:0000259" key="4">
    <source>
        <dbReference type="Pfam" id="PF00891"/>
    </source>
</evidence>
<dbReference type="PROSITE" id="PS51683">
    <property type="entry name" value="SAM_OMT_II"/>
    <property type="match status" value="1"/>
</dbReference>
<dbReference type="SUPFAM" id="SSF46785">
    <property type="entry name" value="Winged helix' DNA-binding domain"/>
    <property type="match status" value="1"/>
</dbReference>